<name>A0A174JIF7_FLAPL</name>
<evidence type="ECO:0000313" key="2">
    <source>
        <dbReference type="Proteomes" id="UP000095746"/>
    </source>
</evidence>
<dbReference type="EMBL" id="CYZT01000222">
    <property type="protein sequence ID" value="CUO97657.1"/>
    <property type="molecule type" value="Genomic_DNA"/>
</dbReference>
<dbReference type="AlphaFoldDB" id="A0A174JIF7"/>
<sequence length="90" mass="9988">MLVEQPRAMSTVSALWKAAGVMMSRGRMFFATSSMICIPACLARRSRADHTAGMVPLPRRPIPMASVRQFMELAVYMPEQEPQVGQALFS</sequence>
<protein>
    <submittedName>
        <fullName evidence="1">Uncharacterized protein</fullName>
    </submittedName>
</protein>
<evidence type="ECO:0000313" key="1">
    <source>
        <dbReference type="EMBL" id="CUO97657.1"/>
    </source>
</evidence>
<gene>
    <name evidence="1" type="ORF">ERS852411_02476</name>
</gene>
<proteinExistence type="predicted"/>
<organism evidence="1 2">
    <name type="scientific">Flavonifractor plautii</name>
    <name type="common">Fusobacterium plautii</name>
    <dbReference type="NCBI Taxonomy" id="292800"/>
    <lineage>
        <taxon>Bacteria</taxon>
        <taxon>Bacillati</taxon>
        <taxon>Bacillota</taxon>
        <taxon>Clostridia</taxon>
        <taxon>Eubacteriales</taxon>
        <taxon>Oscillospiraceae</taxon>
        <taxon>Flavonifractor</taxon>
    </lineage>
</organism>
<accession>A0A174JIF7</accession>
<reference evidence="1 2" key="1">
    <citation type="submission" date="2015-09" db="EMBL/GenBank/DDBJ databases">
        <authorList>
            <consortium name="Pathogen Informatics"/>
        </authorList>
    </citation>
    <scope>NUCLEOTIDE SEQUENCE [LARGE SCALE GENOMIC DNA]</scope>
    <source>
        <strain evidence="1 2">2789STDY5608854</strain>
    </source>
</reference>
<dbReference type="Proteomes" id="UP000095746">
    <property type="component" value="Unassembled WGS sequence"/>
</dbReference>